<keyword evidence="7" id="KW-0812">Transmembrane</keyword>
<dbReference type="InterPro" id="IPR036890">
    <property type="entry name" value="HATPase_C_sf"/>
</dbReference>
<evidence type="ECO:0000256" key="5">
    <source>
        <dbReference type="ARBA" id="ARBA00022777"/>
    </source>
</evidence>
<dbReference type="Gene3D" id="2.60.40.2380">
    <property type="match status" value="1"/>
</dbReference>
<evidence type="ECO:0000256" key="4">
    <source>
        <dbReference type="ARBA" id="ARBA00022741"/>
    </source>
</evidence>
<dbReference type="PANTHER" id="PTHR44936:SF10">
    <property type="entry name" value="SENSOR PROTEIN RSTB"/>
    <property type="match status" value="1"/>
</dbReference>
<name>A0ABV3SEE3_9HYPH</name>
<keyword evidence="5 9" id="KW-0418">Kinase</keyword>
<evidence type="ECO:0000256" key="1">
    <source>
        <dbReference type="ARBA" id="ARBA00000085"/>
    </source>
</evidence>
<keyword evidence="3" id="KW-0808">Transferase</keyword>
<evidence type="ECO:0000259" key="8">
    <source>
        <dbReference type="PROSITE" id="PS50109"/>
    </source>
</evidence>
<feature type="domain" description="Histidine kinase" evidence="8">
    <location>
        <begin position="444"/>
        <end position="649"/>
    </location>
</feature>
<comment type="catalytic activity">
    <reaction evidence="1">
        <text>ATP + protein L-histidine = ADP + protein N-phospho-L-histidine.</text>
        <dbReference type="EC" id="2.7.13.3"/>
    </reaction>
</comment>
<dbReference type="RefSeq" id="WP_367952776.1">
    <property type="nucleotide sequence ID" value="NZ_JBDPGJ010000001.1"/>
</dbReference>
<keyword evidence="10" id="KW-1185">Reference proteome</keyword>
<evidence type="ECO:0000256" key="3">
    <source>
        <dbReference type="ARBA" id="ARBA00022679"/>
    </source>
</evidence>
<evidence type="ECO:0000256" key="7">
    <source>
        <dbReference type="SAM" id="Phobius"/>
    </source>
</evidence>
<feature type="transmembrane region" description="Helical" evidence="7">
    <location>
        <begin position="220"/>
        <end position="240"/>
    </location>
</feature>
<dbReference type="PROSITE" id="PS50109">
    <property type="entry name" value="HIS_KIN"/>
    <property type="match status" value="1"/>
</dbReference>
<reference evidence="9 10" key="1">
    <citation type="submission" date="2024-05" db="EMBL/GenBank/DDBJ databases">
        <authorList>
            <person name="Jiang F."/>
        </authorList>
    </citation>
    <scope>NUCLEOTIDE SEQUENCE [LARGE SCALE GENOMIC DNA]</scope>
    <source>
        <strain evidence="9 10">LZ166</strain>
    </source>
</reference>
<feature type="transmembrane region" description="Helical" evidence="7">
    <location>
        <begin position="340"/>
        <end position="359"/>
    </location>
</feature>
<evidence type="ECO:0000256" key="6">
    <source>
        <dbReference type="ARBA" id="ARBA00022840"/>
    </source>
</evidence>
<dbReference type="Pfam" id="PF02518">
    <property type="entry name" value="HATPase_c"/>
    <property type="match status" value="1"/>
</dbReference>
<feature type="transmembrane region" description="Helical" evidence="7">
    <location>
        <begin position="277"/>
        <end position="297"/>
    </location>
</feature>
<dbReference type="GO" id="GO:0016301">
    <property type="term" value="F:kinase activity"/>
    <property type="evidence" value="ECO:0007669"/>
    <property type="project" value="UniProtKB-KW"/>
</dbReference>
<feature type="transmembrane region" description="Helical" evidence="7">
    <location>
        <begin position="247"/>
        <end position="271"/>
    </location>
</feature>
<feature type="transmembrane region" description="Helical" evidence="7">
    <location>
        <begin position="309"/>
        <end position="334"/>
    </location>
</feature>
<keyword evidence="7" id="KW-1133">Transmembrane helix</keyword>
<accession>A0ABV3SEE3</accession>
<keyword evidence="7" id="KW-0472">Membrane</keyword>
<evidence type="ECO:0000313" key="10">
    <source>
        <dbReference type="Proteomes" id="UP001556692"/>
    </source>
</evidence>
<dbReference type="InterPro" id="IPR011622">
    <property type="entry name" value="7TMR_DISM_rcpt_extracell_dom2"/>
</dbReference>
<dbReference type="InterPro" id="IPR003594">
    <property type="entry name" value="HATPase_dom"/>
</dbReference>
<dbReference type="EMBL" id="JBDPGJ010000001">
    <property type="protein sequence ID" value="MEX0404916.1"/>
    <property type="molecule type" value="Genomic_DNA"/>
</dbReference>
<dbReference type="SUPFAM" id="SSF55874">
    <property type="entry name" value="ATPase domain of HSP90 chaperone/DNA topoisomerase II/histidine kinase"/>
    <property type="match status" value="1"/>
</dbReference>
<dbReference type="Pfam" id="PF07696">
    <property type="entry name" value="7TMR-DISMED2"/>
    <property type="match status" value="1"/>
</dbReference>
<dbReference type="PANTHER" id="PTHR44936">
    <property type="entry name" value="SENSOR PROTEIN CREC"/>
    <property type="match status" value="1"/>
</dbReference>
<dbReference type="Proteomes" id="UP001556692">
    <property type="component" value="Unassembled WGS sequence"/>
</dbReference>
<feature type="transmembrane region" description="Helical" evidence="7">
    <location>
        <begin position="406"/>
        <end position="424"/>
    </location>
</feature>
<dbReference type="InterPro" id="IPR005467">
    <property type="entry name" value="His_kinase_dom"/>
</dbReference>
<dbReference type="SMART" id="SM00387">
    <property type="entry name" value="HATPase_c"/>
    <property type="match status" value="1"/>
</dbReference>
<organism evidence="9 10">
    <name type="scientific">Aquibium pacificus</name>
    <dbReference type="NCBI Taxonomy" id="3153579"/>
    <lineage>
        <taxon>Bacteria</taxon>
        <taxon>Pseudomonadati</taxon>
        <taxon>Pseudomonadota</taxon>
        <taxon>Alphaproteobacteria</taxon>
        <taxon>Hyphomicrobiales</taxon>
        <taxon>Phyllobacteriaceae</taxon>
        <taxon>Aquibium</taxon>
    </lineage>
</organism>
<keyword evidence="6" id="KW-0067">ATP-binding</keyword>
<dbReference type="InterPro" id="IPR011623">
    <property type="entry name" value="7TMR_DISM_rcpt_extracell_dom1"/>
</dbReference>
<evidence type="ECO:0000256" key="2">
    <source>
        <dbReference type="ARBA" id="ARBA00012438"/>
    </source>
</evidence>
<gene>
    <name evidence="9" type="ORF">ABGN05_04480</name>
</gene>
<sequence length="661" mass="72298">MRFPQLPTNTGHLVRGGSTACIGAARRPLSVVALLFAIILCQLPQGICAPGDQPLPLSHGITADHIGNHLAYMEVPRSSVGLQAARTMYARGSFMTVPDPDFSFGLTDSGFWLTSLLRNEGSVPEEWVLDTGRPYLRKLEVWLEVSGQTRKILDEDDETPFYDRAVLSRHLVSEAFSLGPGEAIRLWLYAEFDGPATLPLSIYPSSRAAEVNLAREIPLAIFYAAALVLLVFIFTFAIALRSMVSALYAGFFLSVMAYNAQLDGTLFAHIWPALPEWNAVASHVIGLVAVCFALLMAREFIKTGKRHAMLNGSIMLLLAVAIGYMPAPIFLPLVKVKLCAGFIVLGFLALQMVASLAAVRDRIPGGAFYLLGSLVLFGYVGAFTFLSQMDSLLPPGQKEAVLRYGQLLDGFVFSLAVARLTWVLRRRERQSSDLAVQRSLELDTTRHDIRQPLLSLQIAVERMSDDPGMAGAETRVQLSETLAYLQQLVDVRRPALDEPAAEKSGLPDDAISDEEFPLSAPIENAVFMFTDEATSHGIDLRTVKTSLRVQADPVDLLRVLTNLVSNAIMHSGSDRILIGVRRRFDGVAIDVIDRGKGILDHGEADLGVAVQRRRGEGLGLEAVSRICAKNGWTISRIATNRRGMHFRISGLKPLIIGQPAE</sequence>
<dbReference type="EC" id="2.7.13.3" evidence="2"/>
<keyword evidence="4" id="KW-0547">Nucleotide-binding</keyword>
<dbReference type="Pfam" id="PF07695">
    <property type="entry name" value="7TMR-DISM_7TM"/>
    <property type="match status" value="1"/>
</dbReference>
<evidence type="ECO:0000313" key="9">
    <source>
        <dbReference type="EMBL" id="MEX0404916.1"/>
    </source>
</evidence>
<dbReference type="InterPro" id="IPR050980">
    <property type="entry name" value="2C_sensor_his_kinase"/>
</dbReference>
<comment type="caution">
    <text evidence="9">The sequence shown here is derived from an EMBL/GenBank/DDBJ whole genome shotgun (WGS) entry which is preliminary data.</text>
</comment>
<proteinExistence type="predicted"/>
<protein>
    <recommendedName>
        <fullName evidence="2">histidine kinase</fullName>
        <ecNumber evidence="2">2.7.13.3</ecNumber>
    </recommendedName>
</protein>
<feature type="transmembrane region" description="Helical" evidence="7">
    <location>
        <begin position="366"/>
        <end position="386"/>
    </location>
</feature>
<dbReference type="Gene3D" id="3.30.565.10">
    <property type="entry name" value="Histidine kinase-like ATPase, C-terminal domain"/>
    <property type="match status" value="1"/>
</dbReference>